<gene>
    <name evidence="3" type="ORF">HNP84_009694</name>
</gene>
<feature type="transmembrane region" description="Helical" evidence="2">
    <location>
        <begin position="400"/>
        <end position="417"/>
    </location>
</feature>
<evidence type="ECO:0000256" key="1">
    <source>
        <dbReference type="SAM" id="MobiDB-lite"/>
    </source>
</evidence>
<feature type="transmembrane region" description="Helical" evidence="2">
    <location>
        <begin position="302"/>
        <end position="326"/>
    </location>
</feature>
<keyword evidence="3" id="KW-0449">Lipoprotein</keyword>
<keyword evidence="2" id="KW-0812">Transmembrane</keyword>
<feature type="transmembrane region" description="Helical" evidence="2">
    <location>
        <begin position="641"/>
        <end position="658"/>
    </location>
</feature>
<keyword evidence="4" id="KW-1185">Reference proteome</keyword>
<feature type="transmembrane region" description="Helical" evidence="2">
    <location>
        <begin position="132"/>
        <end position="152"/>
    </location>
</feature>
<evidence type="ECO:0000313" key="3">
    <source>
        <dbReference type="EMBL" id="MBB5139930.1"/>
    </source>
</evidence>
<feature type="transmembrane region" description="Helical" evidence="2">
    <location>
        <begin position="185"/>
        <end position="205"/>
    </location>
</feature>
<protein>
    <submittedName>
        <fullName evidence="3">Putative outer membrane lipoprotein</fullName>
    </submittedName>
</protein>
<organism evidence="3 4">
    <name type="scientific">Thermocatellispora tengchongensis</name>
    <dbReference type="NCBI Taxonomy" id="1073253"/>
    <lineage>
        <taxon>Bacteria</taxon>
        <taxon>Bacillati</taxon>
        <taxon>Actinomycetota</taxon>
        <taxon>Actinomycetes</taxon>
        <taxon>Streptosporangiales</taxon>
        <taxon>Streptosporangiaceae</taxon>
        <taxon>Thermocatellispora</taxon>
    </lineage>
</organism>
<reference evidence="3 4" key="1">
    <citation type="submission" date="2020-08" db="EMBL/GenBank/DDBJ databases">
        <title>Genomic Encyclopedia of Type Strains, Phase IV (KMG-IV): sequencing the most valuable type-strain genomes for metagenomic binning, comparative biology and taxonomic classification.</title>
        <authorList>
            <person name="Goeker M."/>
        </authorList>
    </citation>
    <scope>NUCLEOTIDE SEQUENCE [LARGE SCALE GENOMIC DNA]</scope>
    <source>
        <strain evidence="3 4">DSM 45615</strain>
    </source>
</reference>
<feature type="transmembrane region" description="Helical" evidence="2">
    <location>
        <begin position="482"/>
        <end position="505"/>
    </location>
</feature>
<feature type="transmembrane region" description="Helical" evidence="2">
    <location>
        <begin position="346"/>
        <end position="365"/>
    </location>
</feature>
<feature type="compositionally biased region" description="Pro residues" evidence="1">
    <location>
        <begin position="113"/>
        <end position="128"/>
    </location>
</feature>
<keyword evidence="2" id="KW-0472">Membrane</keyword>
<feature type="transmembrane region" description="Helical" evidence="2">
    <location>
        <begin position="424"/>
        <end position="441"/>
    </location>
</feature>
<sequence length="1007" mass="103129">MNWRKCPDCGAEQRADQQVCPHCGLPLHGPLAEEYWAACEALAELDGRRAELAARREHAYRRLCEERAKDPVAVAPATAEAGGGTGRRAGRSAIPFKLVTTGPAAGPDEEEPPPPPPPPPQRPAPPPNAVQNVHLLFGGALLAVTATVFTLVTWDVPILRAAVLAATAVAVLILPWPLAGRRMTAIAEVVALIGLILIPMAGVAAGEALSGTPGWPLPGGFTPGLALAAAAVTFLWAIYSMIAPVNLARPATILLAQTPLPLAALAARPTIGAFALALAATTAVDLFLWRSTRRSKATAERVVALTAGTITGVGALCAGLAASMLVIDAAHYVRLHGLPLDIGSNLRISFVLLVTGLIGAAWAFAQRRVKRHIAAALGAVAGGAALATQVAVLLPPEWTVLAYTGVAYALLAVCAKLPTPLRPGVSVAAALVLCGTGVWVLDDVVRAVILPFDWVLHPWQGATGGARADMGPGLSGWTGPPAVPFVMAALAAFCLNGRPLIRLVLADLMPRSKRKKAAARNAERQAAMPETRRRNGAIPLASRRKGTVAPAVLPVSVGSAAVSGGPARPARPASAPALKPWSLRFVRAAVPVFATFAALTLPPALGLPYAAALGVLAALAVALVVAGSVVQVRSLAMHRTVVGLGTGVTMILCAWSLADRAATLPVLVFVCLLYGVCLLLARTTAAQIVTGAGAVLAAGGVAGAAALTFGWPPTAGVLGLLAVRALSLVPMRLPHRVRLATARIRAPLAAVPVARNRQWVSIEAAALVVSYAAYARPGITAADVAMITAVIAALAGFGAWNRRGRWRTVAICEAYALAVLAPLPLAGAFFPALFGPYGWVAHAWTGAPETARAALTPGEAWQAQPLLLPVLLLAVAGAVVAAWAHRGRAAALGVARVTLPVPAVALPLALDLPYWAALAFLVLLTAGPAIWGAAGRSPAVGVALWTGTLAAAWSLAEPVATIAVLTALTITGAYCVRKARSAPGGAIAPSGLPWWRSALGGGGPRRP</sequence>
<feature type="transmembrane region" description="Helical" evidence="2">
    <location>
        <begin position="812"/>
        <end position="834"/>
    </location>
</feature>
<dbReference type="RefSeq" id="WP_185056738.1">
    <property type="nucleotide sequence ID" value="NZ_BAABIX010000052.1"/>
</dbReference>
<feature type="transmembrane region" description="Helical" evidence="2">
    <location>
        <begin position="372"/>
        <end position="394"/>
    </location>
</feature>
<evidence type="ECO:0000256" key="2">
    <source>
        <dbReference type="SAM" id="Phobius"/>
    </source>
</evidence>
<feature type="transmembrane region" description="Helical" evidence="2">
    <location>
        <begin position="251"/>
        <end position="267"/>
    </location>
</feature>
<name>A0A840PQ99_9ACTN</name>
<feature type="transmembrane region" description="Helical" evidence="2">
    <location>
        <begin position="664"/>
        <end position="681"/>
    </location>
</feature>
<evidence type="ECO:0000313" key="4">
    <source>
        <dbReference type="Proteomes" id="UP000578449"/>
    </source>
</evidence>
<feature type="transmembrane region" description="Helical" evidence="2">
    <location>
        <begin position="688"/>
        <end position="709"/>
    </location>
</feature>
<accession>A0A840PQ99</accession>
<dbReference type="Proteomes" id="UP000578449">
    <property type="component" value="Unassembled WGS sequence"/>
</dbReference>
<feature type="transmembrane region" description="Helical" evidence="2">
    <location>
        <begin position="158"/>
        <end position="178"/>
    </location>
</feature>
<comment type="caution">
    <text evidence="3">The sequence shown here is derived from an EMBL/GenBank/DDBJ whole genome shotgun (WGS) entry which is preliminary data.</text>
</comment>
<feature type="transmembrane region" description="Helical" evidence="2">
    <location>
        <begin position="780"/>
        <end position="800"/>
    </location>
</feature>
<dbReference type="EMBL" id="JACHGN010000034">
    <property type="protein sequence ID" value="MBB5139930.1"/>
    <property type="molecule type" value="Genomic_DNA"/>
</dbReference>
<feature type="transmembrane region" description="Helical" evidence="2">
    <location>
        <begin position="914"/>
        <end position="934"/>
    </location>
</feature>
<proteinExistence type="predicted"/>
<dbReference type="AlphaFoldDB" id="A0A840PQ99"/>
<feature type="transmembrane region" description="Helical" evidence="2">
    <location>
        <begin position="217"/>
        <end position="239"/>
    </location>
</feature>
<feature type="region of interest" description="Disordered" evidence="1">
    <location>
        <begin position="516"/>
        <end position="538"/>
    </location>
</feature>
<feature type="transmembrane region" description="Helical" evidence="2">
    <location>
        <begin position="581"/>
        <end position="601"/>
    </location>
</feature>
<feature type="transmembrane region" description="Helical" evidence="2">
    <location>
        <begin position="866"/>
        <end position="884"/>
    </location>
</feature>
<feature type="region of interest" description="Disordered" evidence="1">
    <location>
        <begin position="99"/>
        <end position="129"/>
    </location>
</feature>
<feature type="transmembrane region" description="Helical" evidence="2">
    <location>
        <begin position="273"/>
        <end position="290"/>
    </location>
</feature>
<feature type="transmembrane region" description="Helical" evidence="2">
    <location>
        <begin position="607"/>
        <end position="629"/>
    </location>
</feature>
<keyword evidence="2" id="KW-1133">Transmembrane helix</keyword>